<keyword evidence="3" id="KW-1185">Reference proteome</keyword>
<dbReference type="PROSITE" id="PS51257">
    <property type="entry name" value="PROKAR_LIPOPROTEIN"/>
    <property type="match status" value="1"/>
</dbReference>
<protein>
    <recommendedName>
        <fullName evidence="4">Lipoprotein LpqN</fullName>
    </recommendedName>
</protein>
<evidence type="ECO:0000313" key="2">
    <source>
        <dbReference type="EMBL" id="MCF8587704.1"/>
    </source>
</evidence>
<dbReference type="RefSeq" id="WP_236996938.1">
    <property type="nucleotide sequence ID" value="NZ_JAKKOR010000003.1"/>
</dbReference>
<evidence type="ECO:0000313" key="3">
    <source>
        <dbReference type="Proteomes" id="UP001200110"/>
    </source>
</evidence>
<feature type="chain" id="PRO_5047528577" description="Lipoprotein LpqN" evidence="1">
    <location>
        <begin position="22"/>
        <end position="205"/>
    </location>
</feature>
<gene>
    <name evidence="2" type="ORF">L5G33_04375</name>
</gene>
<dbReference type="Proteomes" id="UP001200110">
    <property type="component" value="Unassembled WGS sequence"/>
</dbReference>
<name>A0ABS9IQ99_9ACTN</name>
<comment type="caution">
    <text evidence="2">The sequence shown here is derived from an EMBL/GenBank/DDBJ whole genome shotgun (WGS) entry which is preliminary data.</text>
</comment>
<organism evidence="2 3">
    <name type="scientific">Gordonia liuliyuniae</name>
    <dbReference type="NCBI Taxonomy" id="2911517"/>
    <lineage>
        <taxon>Bacteria</taxon>
        <taxon>Bacillati</taxon>
        <taxon>Actinomycetota</taxon>
        <taxon>Actinomycetes</taxon>
        <taxon>Mycobacteriales</taxon>
        <taxon>Gordoniaceae</taxon>
        <taxon>Gordonia</taxon>
    </lineage>
</organism>
<evidence type="ECO:0000256" key="1">
    <source>
        <dbReference type="SAM" id="SignalP"/>
    </source>
</evidence>
<accession>A0ABS9IQ99</accession>
<dbReference type="Gene3D" id="3.40.1000.10">
    <property type="entry name" value="Mog1/PsbP, alpha/beta/alpha sandwich"/>
    <property type="match status" value="1"/>
</dbReference>
<feature type="signal peptide" evidence="1">
    <location>
        <begin position="1"/>
        <end position="21"/>
    </location>
</feature>
<reference evidence="2 3" key="1">
    <citation type="submission" date="2022-01" db="EMBL/GenBank/DDBJ databases">
        <authorList>
            <person name="Huang Y."/>
        </authorList>
    </citation>
    <scope>NUCLEOTIDE SEQUENCE [LARGE SCALE GENOMIC DNA]</scope>
    <source>
        <strain evidence="2 3">HY366</strain>
    </source>
</reference>
<sequence>MRFTRFASLVAAATTGMVLVAGCGGGDSSTASSSTTSSSSCAGDVGEYFSATTSAGEPEIRIPKLSGWTRISDFESEVARLTVADPSLTTEGYTANVVVSIEKSSMSGDAEFDRQMQGLDKSAVAGSVTRHDAASRCGYPSMLVDYQLQTPTPEQIVSTATSLVVSVPGEPTSTTVLVTVQTANPDDATYLDAKQKILNGVRVAA</sequence>
<proteinExistence type="predicted"/>
<dbReference type="EMBL" id="JAKKOR010000003">
    <property type="protein sequence ID" value="MCF8587704.1"/>
    <property type="molecule type" value="Genomic_DNA"/>
</dbReference>
<evidence type="ECO:0008006" key="4">
    <source>
        <dbReference type="Google" id="ProtNLM"/>
    </source>
</evidence>
<keyword evidence="1" id="KW-0732">Signal</keyword>